<protein>
    <submittedName>
        <fullName evidence="2">Uncharacterized protein</fullName>
    </submittedName>
</protein>
<dbReference type="EMBL" id="WPOC01000002">
    <property type="protein sequence ID" value="MVN13971.1"/>
    <property type="molecule type" value="Genomic_DNA"/>
</dbReference>
<evidence type="ECO:0000313" key="1">
    <source>
        <dbReference type="EMBL" id="MSA94763.1"/>
    </source>
</evidence>
<dbReference type="Proteomes" id="UP000462865">
    <property type="component" value="Unassembled WGS sequence"/>
</dbReference>
<keyword evidence="4" id="KW-1185">Reference proteome</keyword>
<sequence length="115" mass="12311">MEGLLQDIEPDYSYYADVYHGTMGEAAFGAALPDALAEVSWALWPGADLAPIEDRVKMAVCSVADAAGNTERRLVSYTAGKVRQEFGGAGFSLTAEAGIRRWLGGTGALKRGRWL</sequence>
<comment type="caution">
    <text evidence="2">The sequence shown here is derived from an EMBL/GenBank/DDBJ whole genome shotgun (WGS) entry which is preliminary data.</text>
</comment>
<name>A0A6N8IDQ6_9ACTN</name>
<accession>A0A6N8IDQ6</accession>
<dbReference type="RefSeq" id="WP_123674011.1">
    <property type="nucleotide sequence ID" value="NZ_JAJCHO010000003.1"/>
</dbReference>
<reference evidence="2 4" key="2">
    <citation type="submission" date="2019-11" db="EMBL/GenBank/DDBJ databases">
        <title>Whole genome shotgun sequencing (WGS) data from Adlercreutzia equolifaciens ResAG-91, Eggerthella lenta MRI-F36, MRI-F37, MRI-F40, ResAG-49, ResAG-88, ResAG-121, ResAG-145, and Gordonibacter sp. ResAG-5, ResAG-26, ResAG-43, ResAG-50, ResAG-59.</title>
        <authorList>
            <person name="Stoll D.A."/>
            <person name="Danylec N."/>
            <person name="Franz C.M.A.P."/>
            <person name="Huch M."/>
        </authorList>
    </citation>
    <scope>NUCLEOTIDE SEQUENCE [LARGE SCALE GENOMIC DNA]</scope>
    <source>
        <strain evidence="2 4">ResAG-59</strain>
    </source>
</reference>
<proteinExistence type="predicted"/>
<dbReference type="AlphaFoldDB" id="A0A6N8IDQ6"/>
<evidence type="ECO:0000313" key="4">
    <source>
        <dbReference type="Proteomes" id="UP000468327"/>
    </source>
</evidence>
<evidence type="ECO:0000313" key="3">
    <source>
        <dbReference type="Proteomes" id="UP000462865"/>
    </source>
</evidence>
<gene>
    <name evidence="1" type="ORF">GKG38_06760</name>
    <name evidence="2" type="ORF">GO738_01145</name>
</gene>
<dbReference type="EMBL" id="WKZA01000022">
    <property type="protein sequence ID" value="MSA94763.1"/>
    <property type="molecule type" value="Genomic_DNA"/>
</dbReference>
<evidence type="ECO:0000313" key="2">
    <source>
        <dbReference type="EMBL" id="MVN13971.1"/>
    </source>
</evidence>
<dbReference type="Proteomes" id="UP000468327">
    <property type="component" value="Unassembled WGS sequence"/>
</dbReference>
<organism evidence="2 4">
    <name type="scientific">Gordonibacter urolithinfaciens</name>
    <dbReference type="NCBI Taxonomy" id="1335613"/>
    <lineage>
        <taxon>Bacteria</taxon>
        <taxon>Bacillati</taxon>
        <taxon>Actinomycetota</taxon>
        <taxon>Coriobacteriia</taxon>
        <taxon>Eggerthellales</taxon>
        <taxon>Eggerthellaceae</taxon>
        <taxon>Gordonibacter</taxon>
    </lineage>
</organism>
<reference evidence="1 3" key="1">
    <citation type="journal article" date="2019" name="Nat. Med.">
        <title>A library of human gut bacterial isolates paired with longitudinal multiomics data enables mechanistic microbiome research.</title>
        <authorList>
            <person name="Poyet M."/>
            <person name="Groussin M."/>
            <person name="Gibbons S.M."/>
            <person name="Avila-Pacheco J."/>
            <person name="Jiang X."/>
            <person name="Kearney S.M."/>
            <person name="Perrotta A.R."/>
            <person name="Berdy B."/>
            <person name="Zhao S."/>
            <person name="Lieberman T.D."/>
            <person name="Swanson P.K."/>
            <person name="Smith M."/>
            <person name="Roesemann S."/>
            <person name="Alexander J.E."/>
            <person name="Rich S.A."/>
            <person name="Livny J."/>
            <person name="Vlamakis H."/>
            <person name="Clish C."/>
            <person name="Bullock K."/>
            <person name="Deik A."/>
            <person name="Scott J."/>
            <person name="Pierce K.A."/>
            <person name="Xavier R.J."/>
            <person name="Alm E.J."/>
        </authorList>
    </citation>
    <scope>NUCLEOTIDE SEQUENCE [LARGE SCALE GENOMIC DNA]</scope>
    <source>
        <strain evidence="1 3">BIOML-A1</strain>
    </source>
</reference>